<feature type="domain" description="Peptidase M28" evidence="8">
    <location>
        <begin position="198"/>
        <end position="391"/>
    </location>
</feature>
<comment type="caution">
    <text evidence="9">The sequence shown here is derived from an EMBL/GenBank/DDBJ whole genome shotgun (WGS) entry which is preliminary data.</text>
</comment>
<dbReference type="SUPFAM" id="SSF53187">
    <property type="entry name" value="Zn-dependent exopeptidases"/>
    <property type="match status" value="1"/>
</dbReference>
<name>A0ABY0IEX6_9BACT</name>
<dbReference type="InterPro" id="IPR045175">
    <property type="entry name" value="M28_fam"/>
</dbReference>
<dbReference type="EMBL" id="QDKL01000003">
    <property type="protein sequence ID" value="RZF21079.1"/>
    <property type="molecule type" value="Genomic_DNA"/>
</dbReference>
<evidence type="ECO:0000313" key="9">
    <source>
        <dbReference type="EMBL" id="RZF21079.1"/>
    </source>
</evidence>
<feature type="chain" id="PRO_5046485179" evidence="7">
    <location>
        <begin position="22"/>
        <end position="406"/>
    </location>
</feature>
<evidence type="ECO:0000259" key="8">
    <source>
        <dbReference type="Pfam" id="PF04389"/>
    </source>
</evidence>
<keyword evidence="6" id="KW-0862">Zinc</keyword>
<gene>
    <name evidence="9" type="ORF">DAY19_13955</name>
</gene>
<keyword evidence="10" id="KW-1185">Reference proteome</keyword>
<sequence length="406" mass="45378">MKFTQKVLVAGLSLLTINSFAQDLNGNHEHNYIVTGKDLFTSTQSLHSEMQLDVIKVEKDLVIAKTKRMEERAEISHLAHEEHKRCGGYFAFQTKEEALKFVKESQENMKGQQDYSSLVADYTLNQEDLVRDTISKAQESSIRGVIEKMSSFHNRYYKSETGVQSQQWLKDHWTSLTAHRNDISVEFFNHSGFPQPSVIATIKGKSDDIIVIGGHADSIAGWWGRTNAHAPGADDNASGTATVTEVLKVLAQSGYQPEKTIKFMAYAAEEVGLLGSKDIAQTHKREGKSVVGVMQLDMTNFNNSNDDITIITDYTNEAQNNFLGSLIDTYLPELTWGRDTCGYACSDHASWTAQGFPASTPFETRKREMNGRIHTSRDTLDYMGGTADHALKFAKLALSFVIELDR</sequence>
<reference evidence="10" key="1">
    <citation type="journal article" date="2019" name="Int. J. Syst. Evol. Microbiol.">
        <title>Halobacteriovorax valvorus sp. nov., a novel prokaryotic predator isolated from coastal seawater of China.</title>
        <authorList>
            <person name="Chen M.-X."/>
        </authorList>
    </citation>
    <scope>NUCLEOTIDE SEQUENCE [LARGE SCALE GENOMIC DNA]</scope>
    <source>
        <strain evidence="10">BL9</strain>
    </source>
</reference>
<dbReference type="PANTHER" id="PTHR12147:SF56">
    <property type="entry name" value="AMINOPEPTIDASE YDR415C-RELATED"/>
    <property type="match status" value="1"/>
</dbReference>
<dbReference type="Pfam" id="PF04389">
    <property type="entry name" value="Peptidase_M28"/>
    <property type="match status" value="1"/>
</dbReference>
<keyword evidence="3" id="KW-0479">Metal-binding</keyword>
<keyword evidence="2" id="KW-0645">Protease</keyword>
<feature type="signal peptide" evidence="7">
    <location>
        <begin position="1"/>
        <end position="21"/>
    </location>
</feature>
<keyword evidence="1" id="KW-0031">Aminopeptidase</keyword>
<evidence type="ECO:0000313" key="10">
    <source>
        <dbReference type="Proteomes" id="UP000443582"/>
    </source>
</evidence>
<dbReference type="Gene3D" id="3.40.630.10">
    <property type="entry name" value="Zn peptidases"/>
    <property type="match status" value="1"/>
</dbReference>
<keyword evidence="4 7" id="KW-0732">Signal</keyword>
<accession>A0ABY0IEX6</accession>
<protein>
    <submittedName>
        <fullName evidence="9">M20/M25/M40 family metallo-hydrolase</fullName>
    </submittedName>
</protein>
<keyword evidence="5" id="KW-0378">Hydrolase</keyword>
<dbReference type="RefSeq" id="WP_115363528.1">
    <property type="nucleotide sequence ID" value="NZ_QDKL01000003.1"/>
</dbReference>
<dbReference type="PANTHER" id="PTHR12147">
    <property type="entry name" value="METALLOPEPTIDASE M28 FAMILY MEMBER"/>
    <property type="match status" value="1"/>
</dbReference>
<dbReference type="InterPro" id="IPR012189">
    <property type="entry name" value="Pept_M28E_Ap1"/>
</dbReference>
<dbReference type="Proteomes" id="UP000443582">
    <property type="component" value="Unassembled WGS sequence"/>
</dbReference>
<evidence type="ECO:0000256" key="3">
    <source>
        <dbReference type="ARBA" id="ARBA00022723"/>
    </source>
</evidence>
<dbReference type="InterPro" id="IPR007484">
    <property type="entry name" value="Peptidase_M28"/>
</dbReference>
<proteinExistence type="predicted"/>
<evidence type="ECO:0000256" key="5">
    <source>
        <dbReference type="ARBA" id="ARBA00022801"/>
    </source>
</evidence>
<evidence type="ECO:0000256" key="4">
    <source>
        <dbReference type="ARBA" id="ARBA00022729"/>
    </source>
</evidence>
<evidence type="ECO:0000256" key="6">
    <source>
        <dbReference type="ARBA" id="ARBA00022833"/>
    </source>
</evidence>
<evidence type="ECO:0000256" key="1">
    <source>
        <dbReference type="ARBA" id="ARBA00022438"/>
    </source>
</evidence>
<dbReference type="PIRSF" id="PIRSF036685">
    <property type="entry name" value="BacLeuNPeptidase"/>
    <property type="match status" value="1"/>
</dbReference>
<evidence type="ECO:0000256" key="7">
    <source>
        <dbReference type="SAM" id="SignalP"/>
    </source>
</evidence>
<evidence type="ECO:0000256" key="2">
    <source>
        <dbReference type="ARBA" id="ARBA00022670"/>
    </source>
</evidence>
<organism evidence="9 10">
    <name type="scientific">Halobacteriovorax vibrionivorans</name>
    <dbReference type="NCBI Taxonomy" id="2152716"/>
    <lineage>
        <taxon>Bacteria</taxon>
        <taxon>Pseudomonadati</taxon>
        <taxon>Bdellovibrionota</taxon>
        <taxon>Bacteriovoracia</taxon>
        <taxon>Bacteriovoracales</taxon>
        <taxon>Halobacteriovoraceae</taxon>
        <taxon>Halobacteriovorax</taxon>
    </lineage>
</organism>